<keyword evidence="10" id="KW-0479">Metal-binding</keyword>
<keyword evidence="6" id="KW-0813">Transport</keyword>
<protein>
    <recommendedName>
        <fullName evidence="5">RING-type E3 ubiquitin transferase</fullName>
        <ecNumber evidence="5">2.3.2.27</ecNumber>
    </recommendedName>
    <alternativeName>
        <fullName evidence="18">Peroxin-10</fullName>
    </alternativeName>
</protein>
<evidence type="ECO:0000256" key="3">
    <source>
        <dbReference type="ARBA" id="ARBA00004906"/>
    </source>
</evidence>
<dbReference type="EMBL" id="JANBOJ010000012">
    <property type="protein sequence ID" value="KAJ1725120.1"/>
    <property type="molecule type" value="Genomic_DNA"/>
</dbReference>
<evidence type="ECO:0000256" key="16">
    <source>
        <dbReference type="ARBA" id="ARBA00023136"/>
    </source>
</evidence>
<evidence type="ECO:0000256" key="1">
    <source>
        <dbReference type="ARBA" id="ARBA00000900"/>
    </source>
</evidence>
<dbReference type="Gene3D" id="3.30.40.10">
    <property type="entry name" value="Zinc/RING finger domain, C3HC4 (zinc finger)"/>
    <property type="match status" value="1"/>
</dbReference>
<dbReference type="SMART" id="SM00184">
    <property type="entry name" value="RING"/>
    <property type="match status" value="1"/>
</dbReference>
<feature type="transmembrane region" description="Helical" evidence="21">
    <location>
        <begin position="151"/>
        <end position="173"/>
    </location>
</feature>
<keyword evidence="12" id="KW-0833">Ubl conjugation pathway</keyword>
<evidence type="ECO:0000313" key="23">
    <source>
        <dbReference type="EMBL" id="KAJ1725120.1"/>
    </source>
</evidence>
<reference evidence="23" key="1">
    <citation type="submission" date="2022-07" db="EMBL/GenBank/DDBJ databases">
        <title>Phylogenomic reconstructions and comparative analyses of Kickxellomycotina fungi.</title>
        <authorList>
            <person name="Reynolds N.K."/>
            <person name="Stajich J.E."/>
            <person name="Barry K."/>
            <person name="Grigoriev I.V."/>
            <person name="Crous P."/>
            <person name="Smith M.E."/>
        </authorList>
    </citation>
    <scope>NUCLEOTIDE SEQUENCE</scope>
    <source>
        <strain evidence="23">NBRC 32514</strain>
    </source>
</reference>
<dbReference type="GO" id="GO:0016562">
    <property type="term" value="P:protein import into peroxisome matrix, receptor recycling"/>
    <property type="evidence" value="ECO:0007669"/>
    <property type="project" value="UniProtKB-ARBA"/>
</dbReference>
<dbReference type="InterPro" id="IPR017907">
    <property type="entry name" value="Znf_RING_CS"/>
</dbReference>
<dbReference type="EC" id="2.3.2.27" evidence="5"/>
<keyword evidence="13" id="KW-0862">Zinc</keyword>
<keyword evidence="11 19" id="KW-0863">Zinc-finger</keyword>
<comment type="subcellular location">
    <subcellularLocation>
        <location evidence="2">Peroxisome membrane</location>
        <topology evidence="2">Multi-pass membrane protein</topology>
    </subcellularLocation>
</comment>
<dbReference type="GO" id="GO:0005778">
    <property type="term" value="C:peroxisomal membrane"/>
    <property type="evidence" value="ECO:0007669"/>
    <property type="project" value="UniProtKB-SubCell"/>
</dbReference>
<feature type="region of interest" description="Disordered" evidence="20">
    <location>
        <begin position="225"/>
        <end position="248"/>
    </location>
</feature>
<gene>
    <name evidence="23" type="primary">PEX10</name>
    <name evidence="23" type="ORF">LPJ53_000683</name>
</gene>
<accession>A0A9W7Y5K7</accession>
<keyword evidence="15 21" id="KW-1133">Transmembrane helix</keyword>
<dbReference type="PROSITE" id="PS00518">
    <property type="entry name" value="ZF_RING_1"/>
    <property type="match status" value="1"/>
</dbReference>
<feature type="domain" description="RING-type" evidence="22">
    <location>
        <begin position="283"/>
        <end position="321"/>
    </location>
</feature>
<keyword evidence="8" id="KW-0808">Transferase</keyword>
<evidence type="ECO:0000256" key="4">
    <source>
        <dbReference type="ARBA" id="ARBA00008704"/>
    </source>
</evidence>
<sequence>MSSIEKTPHTDTPLVTVVSESSDSKVGFEFPSAGSADIVRAAQKDAFYHQRLASDLSTVVQELRGTRYQSTHQSEIQGTSRLLYYGLTTLLGAQTLGEEYCGILQTSGTAPVPWPRRLLLVLLQTLGGPGVDRLLTRLLPRGLTQLVDRRALLGVLGTAHLAVFYFTGAYYEVAKRLAGIRYVFMRRRREGEVAGGYEVLGALLVLQTAVQMAIRVHAWIKGRSGAKPKAEGEDEEDDDEEEGHQQQLCWADEETDEEKRDVAQCEMESSEVRRLTSGSTHPCTLCLERLRHPASTPCGHIFCWSCVFTWAQTHGDCPLCRQRLRTSHILALYNY</sequence>
<organism evidence="23 24">
    <name type="scientific">Coemansia erecta</name>
    <dbReference type="NCBI Taxonomy" id="147472"/>
    <lineage>
        <taxon>Eukaryota</taxon>
        <taxon>Fungi</taxon>
        <taxon>Fungi incertae sedis</taxon>
        <taxon>Zoopagomycota</taxon>
        <taxon>Kickxellomycotina</taxon>
        <taxon>Kickxellomycetes</taxon>
        <taxon>Kickxellales</taxon>
        <taxon>Kickxellaceae</taxon>
        <taxon>Coemansia</taxon>
    </lineage>
</organism>
<evidence type="ECO:0000256" key="21">
    <source>
        <dbReference type="SAM" id="Phobius"/>
    </source>
</evidence>
<keyword evidence="14" id="KW-0653">Protein transport</keyword>
<evidence type="ECO:0000256" key="19">
    <source>
        <dbReference type="PROSITE-ProRule" id="PRU00175"/>
    </source>
</evidence>
<evidence type="ECO:0000256" key="12">
    <source>
        <dbReference type="ARBA" id="ARBA00022786"/>
    </source>
</evidence>
<name>A0A9W7Y5K7_9FUNG</name>
<evidence type="ECO:0000256" key="15">
    <source>
        <dbReference type="ARBA" id="ARBA00022989"/>
    </source>
</evidence>
<evidence type="ECO:0000256" key="18">
    <source>
        <dbReference type="ARBA" id="ARBA00041230"/>
    </source>
</evidence>
<evidence type="ECO:0000256" key="6">
    <source>
        <dbReference type="ARBA" id="ARBA00022448"/>
    </source>
</evidence>
<dbReference type="CDD" id="cd16527">
    <property type="entry name" value="RING-HC_PEX10"/>
    <property type="match status" value="1"/>
</dbReference>
<dbReference type="PANTHER" id="PTHR23350">
    <property type="entry name" value="PEROXISOME ASSEMBLY PROTEIN 10"/>
    <property type="match status" value="1"/>
</dbReference>
<evidence type="ECO:0000256" key="14">
    <source>
        <dbReference type="ARBA" id="ARBA00022927"/>
    </source>
</evidence>
<keyword evidence="9 21" id="KW-0812">Transmembrane</keyword>
<keyword evidence="24" id="KW-1185">Reference proteome</keyword>
<dbReference type="GO" id="GO:0008270">
    <property type="term" value="F:zinc ion binding"/>
    <property type="evidence" value="ECO:0007669"/>
    <property type="project" value="UniProtKB-KW"/>
</dbReference>
<evidence type="ECO:0000256" key="5">
    <source>
        <dbReference type="ARBA" id="ARBA00012483"/>
    </source>
</evidence>
<dbReference type="Pfam" id="PF04757">
    <property type="entry name" value="Pex2_Pex12"/>
    <property type="match status" value="1"/>
</dbReference>
<evidence type="ECO:0000256" key="20">
    <source>
        <dbReference type="SAM" id="MobiDB-lite"/>
    </source>
</evidence>
<dbReference type="Proteomes" id="UP001149813">
    <property type="component" value="Unassembled WGS sequence"/>
</dbReference>
<keyword evidence="7" id="KW-0962">Peroxisome biogenesis</keyword>
<dbReference type="GO" id="GO:0061630">
    <property type="term" value="F:ubiquitin protein ligase activity"/>
    <property type="evidence" value="ECO:0007669"/>
    <property type="project" value="UniProtKB-EC"/>
</dbReference>
<dbReference type="InterPro" id="IPR001841">
    <property type="entry name" value="Znf_RING"/>
</dbReference>
<dbReference type="Pfam" id="PF13639">
    <property type="entry name" value="zf-RING_2"/>
    <property type="match status" value="1"/>
</dbReference>
<comment type="pathway">
    <text evidence="3">Protein modification; protein ubiquitination.</text>
</comment>
<evidence type="ECO:0000256" key="2">
    <source>
        <dbReference type="ARBA" id="ARBA00004585"/>
    </source>
</evidence>
<evidence type="ECO:0000256" key="10">
    <source>
        <dbReference type="ARBA" id="ARBA00022723"/>
    </source>
</evidence>
<dbReference type="AlphaFoldDB" id="A0A9W7Y5K7"/>
<dbReference type="InterPro" id="IPR006845">
    <property type="entry name" value="Pex_N"/>
</dbReference>
<evidence type="ECO:0000256" key="13">
    <source>
        <dbReference type="ARBA" id="ARBA00022833"/>
    </source>
</evidence>
<feature type="transmembrane region" description="Helical" evidence="21">
    <location>
        <begin position="193"/>
        <end position="214"/>
    </location>
</feature>
<dbReference type="PROSITE" id="PS50089">
    <property type="entry name" value="ZF_RING_2"/>
    <property type="match status" value="1"/>
</dbReference>
<evidence type="ECO:0000259" key="22">
    <source>
        <dbReference type="PROSITE" id="PS50089"/>
    </source>
</evidence>
<proteinExistence type="inferred from homology"/>
<dbReference type="InterPro" id="IPR013083">
    <property type="entry name" value="Znf_RING/FYVE/PHD"/>
</dbReference>
<keyword evidence="17" id="KW-0576">Peroxisome</keyword>
<comment type="caution">
    <text evidence="23">The sequence shown here is derived from an EMBL/GenBank/DDBJ whole genome shotgun (WGS) entry which is preliminary data.</text>
</comment>
<dbReference type="SUPFAM" id="SSF57850">
    <property type="entry name" value="RING/U-box"/>
    <property type="match status" value="1"/>
</dbReference>
<dbReference type="GO" id="GO:0016567">
    <property type="term" value="P:protein ubiquitination"/>
    <property type="evidence" value="ECO:0007669"/>
    <property type="project" value="UniProtKB-ARBA"/>
</dbReference>
<evidence type="ECO:0000256" key="11">
    <source>
        <dbReference type="ARBA" id="ARBA00022771"/>
    </source>
</evidence>
<evidence type="ECO:0000256" key="17">
    <source>
        <dbReference type="ARBA" id="ARBA00023140"/>
    </source>
</evidence>
<feature type="compositionally biased region" description="Acidic residues" evidence="20">
    <location>
        <begin position="232"/>
        <end position="242"/>
    </location>
</feature>
<evidence type="ECO:0000313" key="24">
    <source>
        <dbReference type="Proteomes" id="UP001149813"/>
    </source>
</evidence>
<comment type="catalytic activity">
    <reaction evidence="1">
        <text>S-ubiquitinyl-[E2 ubiquitin-conjugating enzyme]-L-cysteine + [acceptor protein]-L-lysine = [E2 ubiquitin-conjugating enzyme]-L-cysteine + N(6)-ubiquitinyl-[acceptor protein]-L-lysine.</text>
        <dbReference type="EC" id="2.3.2.27"/>
    </reaction>
</comment>
<comment type="similarity">
    <text evidence="4">Belongs to the pex2/pex10/pex12 family.</text>
</comment>
<dbReference type="OrthoDB" id="6270329at2759"/>
<dbReference type="InterPro" id="IPR025654">
    <property type="entry name" value="PEX2/10"/>
</dbReference>
<evidence type="ECO:0000256" key="9">
    <source>
        <dbReference type="ARBA" id="ARBA00022692"/>
    </source>
</evidence>
<evidence type="ECO:0000256" key="7">
    <source>
        <dbReference type="ARBA" id="ARBA00022593"/>
    </source>
</evidence>
<dbReference type="PANTHER" id="PTHR23350:SF0">
    <property type="entry name" value="PEROXISOME BIOGENESIS FACTOR 10"/>
    <property type="match status" value="1"/>
</dbReference>
<evidence type="ECO:0000256" key="8">
    <source>
        <dbReference type="ARBA" id="ARBA00022679"/>
    </source>
</evidence>
<keyword evidence="16 21" id="KW-0472">Membrane</keyword>